<reference evidence="1 2" key="1">
    <citation type="submission" date="2024-11" db="EMBL/GenBank/DDBJ databases">
        <title>Chromosome-level genome assembly of the freshwater bivalve Anodonta woodiana.</title>
        <authorList>
            <person name="Chen X."/>
        </authorList>
    </citation>
    <scope>NUCLEOTIDE SEQUENCE [LARGE SCALE GENOMIC DNA]</scope>
    <source>
        <strain evidence="1">MN2024</strain>
        <tissue evidence="1">Gills</tissue>
    </source>
</reference>
<keyword evidence="2" id="KW-1185">Reference proteome</keyword>
<sequence>MTVIIKINQSKIGDVGSVVWDALKGIKVIDLKMAQTSTYLVSKVSAAALPWGKLQDIDEACDILIGYTRQKFDGVEIPQDRLDSHFRSDDIHIMKFRKKCISDR</sequence>
<dbReference type="EMBL" id="JBJQND010000001">
    <property type="protein sequence ID" value="KAL3890476.1"/>
    <property type="molecule type" value="Genomic_DNA"/>
</dbReference>
<comment type="caution">
    <text evidence="1">The sequence shown here is derived from an EMBL/GenBank/DDBJ whole genome shotgun (WGS) entry which is preliminary data.</text>
</comment>
<proteinExistence type="predicted"/>
<protein>
    <submittedName>
        <fullName evidence="1">Uncharacterized protein</fullName>
    </submittedName>
</protein>
<gene>
    <name evidence="1" type="ORF">ACJMK2_002758</name>
</gene>
<organism evidence="1 2">
    <name type="scientific">Sinanodonta woodiana</name>
    <name type="common">Chinese pond mussel</name>
    <name type="synonym">Anodonta woodiana</name>
    <dbReference type="NCBI Taxonomy" id="1069815"/>
    <lineage>
        <taxon>Eukaryota</taxon>
        <taxon>Metazoa</taxon>
        <taxon>Spiralia</taxon>
        <taxon>Lophotrochozoa</taxon>
        <taxon>Mollusca</taxon>
        <taxon>Bivalvia</taxon>
        <taxon>Autobranchia</taxon>
        <taxon>Heteroconchia</taxon>
        <taxon>Palaeoheterodonta</taxon>
        <taxon>Unionida</taxon>
        <taxon>Unionoidea</taxon>
        <taxon>Unionidae</taxon>
        <taxon>Unioninae</taxon>
        <taxon>Sinanodonta</taxon>
    </lineage>
</organism>
<name>A0ABD3XY14_SINWO</name>
<evidence type="ECO:0000313" key="1">
    <source>
        <dbReference type="EMBL" id="KAL3890476.1"/>
    </source>
</evidence>
<dbReference type="AlphaFoldDB" id="A0ABD3XY14"/>
<dbReference type="Proteomes" id="UP001634394">
    <property type="component" value="Unassembled WGS sequence"/>
</dbReference>
<accession>A0ABD3XY14</accession>
<evidence type="ECO:0000313" key="2">
    <source>
        <dbReference type="Proteomes" id="UP001634394"/>
    </source>
</evidence>